<gene>
    <name evidence="2" type="ORF">OSIN01602_LOCUS12001</name>
</gene>
<protein>
    <submittedName>
        <fullName evidence="2">Uncharacterized protein</fullName>
    </submittedName>
</protein>
<evidence type="ECO:0000313" key="2">
    <source>
        <dbReference type="EMBL" id="CAD9343235.1"/>
    </source>
</evidence>
<accession>A0A7S1ZMY6</accession>
<evidence type="ECO:0000256" key="1">
    <source>
        <dbReference type="SAM" id="MobiDB-lite"/>
    </source>
</evidence>
<sequence>MHPAPPTPLLSQLSHGSAAAVQTKKCKSHGVSKCVADPSTLFRVRCTRCDFARDYAPNGAGAAKYLYYRRRTRSTLGLLSVGAPLDPASAAFLCRAASECGVISNTAQPHVSFSEGLVPDLDHGPGVRALRAALSFDPTLTVVGFHRVPRRDNVTDLIIADVLLSPGADMAARQLSGDAKTCALPQFPFHVALGACPRAGGGSKRASAWAEASLKGAVLAVDPRRVRVLPPPEGGKRAKPQYSQPSWKNQNKLPLQQPAQYDHHGHRTLHVPRLSTLNSMIPSPGRGYGQEHFGHENENTRPSQVTTYSTPKEEPFISHLSDDTDTASTSSSSEAAVPQFPGLAVDLTFLDEQEEAARPLVMGTQTFSSRVPANPWQHQHASTFVQPIPTSTRART</sequence>
<feature type="region of interest" description="Disordered" evidence="1">
    <location>
        <begin position="227"/>
        <end position="250"/>
    </location>
</feature>
<feature type="region of interest" description="Disordered" evidence="1">
    <location>
        <begin position="276"/>
        <end position="336"/>
    </location>
</feature>
<feature type="compositionally biased region" description="Polar residues" evidence="1">
    <location>
        <begin position="300"/>
        <end position="310"/>
    </location>
</feature>
<feature type="compositionally biased region" description="Basic and acidic residues" evidence="1">
    <location>
        <begin position="311"/>
        <end position="322"/>
    </location>
</feature>
<feature type="compositionally biased region" description="Polar residues" evidence="1">
    <location>
        <begin position="241"/>
        <end position="250"/>
    </location>
</feature>
<name>A0A7S1ZMY6_TRICV</name>
<proteinExistence type="predicted"/>
<organism evidence="2">
    <name type="scientific">Trieres chinensis</name>
    <name type="common">Marine centric diatom</name>
    <name type="synonym">Odontella sinensis</name>
    <dbReference type="NCBI Taxonomy" id="1514140"/>
    <lineage>
        <taxon>Eukaryota</taxon>
        <taxon>Sar</taxon>
        <taxon>Stramenopiles</taxon>
        <taxon>Ochrophyta</taxon>
        <taxon>Bacillariophyta</taxon>
        <taxon>Mediophyceae</taxon>
        <taxon>Biddulphiophycidae</taxon>
        <taxon>Eupodiscales</taxon>
        <taxon>Parodontellaceae</taxon>
        <taxon>Trieres</taxon>
    </lineage>
</organism>
<dbReference type="EMBL" id="HBGO01020912">
    <property type="protein sequence ID" value="CAD9343235.1"/>
    <property type="molecule type" value="Transcribed_RNA"/>
</dbReference>
<dbReference type="AlphaFoldDB" id="A0A7S1ZMY6"/>
<feature type="compositionally biased region" description="Low complexity" evidence="1">
    <location>
        <begin position="326"/>
        <end position="336"/>
    </location>
</feature>
<reference evidence="2" key="1">
    <citation type="submission" date="2021-01" db="EMBL/GenBank/DDBJ databases">
        <authorList>
            <person name="Corre E."/>
            <person name="Pelletier E."/>
            <person name="Niang G."/>
            <person name="Scheremetjew M."/>
            <person name="Finn R."/>
            <person name="Kale V."/>
            <person name="Holt S."/>
            <person name="Cochrane G."/>
            <person name="Meng A."/>
            <person name="Brown T."/>
            <person name="Cohen L."/>
        </authorList>
    </citation>
    <scope>NUCLEOTIDE SEQUENCE</scope>
    <source>
        <strain evidence="2">Grunow 1884</strain>
    </source>
</reference>